<dbReference type="Proteomes" id="UP000054928">
    <property type="component" value="Unassembled WGS sequence"/>
</dbReference>
<proteinExistence type="predicted"/>
<sequence>MQRDFAKVVLQSSKILQKGDWVPDSGNDYSEQLIVFSLLISAYFSSNDTIVAIGLRHSRGIQSDQGFGVEGIRLYPSLRCSFVIYKPRMGFLIEARTKNG</sequence>
<dbReference type="EMBL" id="CCYD01002371">
    <property type="protein sequence ID" value="CEG47077.1"/>
    <property type="molecule type" value="Genomic_DNA"/>
</dbReference>
<accession>A0A0P1AYX7</accession>
<reference evidence="2" key="1">
    <citation type="submission" date="2014-09" db="EMBL/GenBank/DDBJ databases">
        <authorList>
            <person name="Sharma Rahul"/>
            <person name="Thines Marco"/>
        </authorList>
    </citation>
    <scope>NUCLEOTIDE SEQUENCE [LARGE SCALE GENOMIC DNA]</scope>
</reference>
<dbReference type="GeneID" id="36398792"/>
<protein>
    <submittedName>
        <fullName evidence="1">Uncharacterized protein</fullName>
    </submittedName>
</protein>
<name>A0A0P1AYX7_PLAHL</name>
<evidence type="ECO:0000313" key="1">
    <source>
        <dbReference type="EMBL" id="CEG47077.1"/>
    </source>
</evidence>
<keyword evidence="2" id="KW-1185">Reference proteome</keyword>
<evidence type="ECO:0000313" key="2">
    <source>
        <dbReference type="Proteomes" id="UP000054928"/>
    </source>
</evidence>
<dbReference type="AlphaFoldDB" id="A0A0P1AYX7"/>
<dbReference type="RefSeq" id="XP_024583446.1">
    <property type="nucleotide sequence ID" value="XM_024718005.1"/>
</dbReference>
<organism evidence="1 2">
    <name type="scientific">Plasmopara halstedii</name>
    <name type="common">Downy mildew of sunflower</name>
    <dbReference type="NCBI Taxonomy" id="4781"/>
    <lineage>
        <taxon>Eukaryota</taxon>
        <taxon>Sar</taxon>
        <taxon>Stramenopiles</taxon>
        <taxon>Oomycota</taxon>
        <taxon>Peronosporomycetes</taxon>
        <taxon>Peronosporales</taxon>
        <taxon>Peronosporaceae</taxon>
        <taxon>Plasmopara</taxon>
    </lineage>
</organism>